<dbReference type="SUPFAM" id="SSF51735">
    <property type="entry name" value="NAD(P)-binding Rossmann-fold domains"/>
    <property type="match status" value="1"/>
</dbReference>
<dbReference type="PANTHER" id="PTHR38015">
    <property type="entry name" value="BLR6086 PROTEIN"/>
    <property type="match status" value="1"/>
</dbReference>
<dbReference type="PATRIC" id="fig|1449351.3.peg.680"/>
<evidence type="ECO:0000259" key="1">
    <source>
        <dbReference type="Pfam" id="PF02317"/>
    </source>
</evidence>
<dbReference type="STRING" id="1449351.RISW2_15610"/>
<dbReference type="Gene3D" id="1.10.1040.10">
    <property type="entry name" value="N-(1-d-carboxylethyl)-l-norvaline Dehydrogenase, domain 2"/>
    <property type="match status" value="1"/>
</dbReference>
<keyword evidence="3" id="KW-1185">Reference proteome</keyword>
<protein>
    <submittedName>
        <fullName evidence="2">NAD/NADP octopine/nopaline dehydrogenase</fullName>
    </submittedName>
</protein>
<reference evidence="2 3" key="1">
    <citation type="submission" date="2014-01" db="EMBL/GenBank/DDBJ databases">
        <title>Roseivivax isoporae LMG 25204 Genome Sequencing.</title>
        <authorList>
            <person name="Lai Q."/>
            <person name="Li G."/>
            <person name="Shao Z."/>
        </authorList>
    </citation>
    <scope>NUCLEOTIDE SEQUENCE [LARGE SCALE GENOMIC DNA]</scope>
    <source>
        <strain evidence="2 3">LMG 25204</strain>
    </source>
</reference>
<dbReference type="EMBL" id="JAME01000004">
    <property type="protein sequence ID" value="ETX30260.1"/>
    <property type="molecule type" value="Genomic_DNA"/>
</dbReference>
<sequence>MVRIAVLGGGNGSYAAVADAVEAGHDVRWWRRDRASFAPLGDPATLRVTDHEGSRDLPVSVTGNLGRALDGVQVILAPMPAFGQSDLAEALAPHLADGQVVYLSPGSFGAWIMMERVRAAGCTADVAFCETGTLPWLCRKKGEAEVRITTRASRLPTGAYPARLTDHALDLLGQVFPGAIERCEDALSAALMNAGPIIHPPLILMNAGPIQHFDRWDIHNEGTQPAIRAVHDALDAERMAIREALGYGAPHFPLADHYTTSNWMYGNLAHDKLVDSGDWHEHLDLKTHRYMTEDIAVGLALLVSVGDWAGVPTPVASGLLALAGAVTGRDLRKEGRTFEALGLAERSREDLQATLRDGA</sequence>
<dbReference type="Pfam" id="PF02317">
    <property type="entry name" value="Octopine_DH"/>
    <property type="match status" value="1"/>
</dbReference>
<gene>
    <name evidence="2" type="ORF">RISW2_15610</name>
</gene>
<dbReference type="Gene3D" id="3.40.50.720">
    <property type="entry name" value="NAD(P)-binding Rossmann-like Domain"/>
    <property type="match status" value="1"/>
</dbReference>
<comment type="caution">
    <text evidence="2">The sequence shown here is derived from an EMBL/GenBank/DDBJ whole genome shotgun (WGS) entry which is preliminary data.</text>
</comment>
<organism evidence="2 3">
    <name type="scientific">Roseivivax isoporae LMG 25204</name>
    <dbReference type="NCBI Taxonomy" id="1449351"/>
    <lineage>
        <taxon>Bacteria</taxon>
        <taxon>Pseudomonadati</taxon>
        <taxon>Pseudomonadota</taxon>
        <taxon>Alphaproteobacteria</taxon>
        <taxon>Rhodobacterales</taxon>
        <taxon>Roseobacteraceae</taxon>
        <taxon>Roseivivax</taxon>
    </lineage>
</organism>
<dbReference type="Proteomes" id="UP000023430">
    <property type="component" value="Unassembled WGS sequence"/>
</dbReference>
<dbReference type="InterPro" id="IPR013328">
    <property type="entry name" value="6PGD_dom2"/>
</dbReference>
<dbReference type="SUPFAM" id="SSF48179">
    <property type="entry name" value="6-phosphogluconate dehydrogenase C-terminal domain-like"/>
    <property type="match status" value="1"/>
</dbReference>
<dbReference type="InterPro" id="IPR051729">
    <property type="entry name" value="Opine/Lysopine_DH"/>
</dbReference>
<proteinExistence type="predicted"/>
<dbReference type="RefSeq" id="WP_043766608.1">
    <property type="nucleotide sequence ID" value="NZ_JAME01000004.1"/>
</dbReference>
<dbReference type="eggNOG" id="COG0240">
    <property type="taxonomic scope" value="Bacteria"/>
</dbReference>
<dbReference type="OrthoDB" id="6135265at2"/>
<dbReference type="PANTHER" id="PTHR38015:SF1">
    <property type="entry name" value="OPINE DEHYDROGENASE DOMAIN-CONTAINING PROTEIN"/>
    <property type="match status" value="1"/>
</dbReference>
<dbReference type="InterPro" id="IPR008927">
    <property type="entry name" value="6-PGluconate_DH-like_C_sf"/>
</dbReference>
<accession>X7FBR8</accession>
<evidence type="ECO:0000313" key="2">
    <source>
        <dbReference type="EMBL" id="ETX30260.1"/>
    </source>
</evidence>
<evidence type="ECO:0000313" key="3">
    <source>
        <dbReference type="Proteomes" id="UP000023430"/>
    </source>
</evidence>
<dbReference type="GO" id="GO:0016491">
    <property type="term" value="F:oxidoreductase activity"/>
    <property type="evidence" value="ECO:0007669"/>
    <property type="project" value="InterPro"/>
</dbReference>
<dbReference type="InterPro" id="IPR036291">
    <property type="entry name" value="NAD(P)-bd_dom_sf"/>
</dbReference>
<dbReference type="InterPro" id="IPR003421">
    <property type="entry name" value="Opine_DH"/>
</dbReference>
<feature type="domain" description="Opine dehydrogenase" evidence="1">
    <location>
        <begin position="183"/>
        <end position="326"/>
    </location>
</feature>
<dbReference type="AlphaFoldDB" id="X7FBR8"/>
<name>X7FBR8_9RHOB</name>